<sequence length="514" mass="56140">MEPDPPSQTLETPDRQSESPEDQQQQPLELSKSLPTASISLSLSSFLSPQLLLSSPKKPSLSPFSHLKIPSQISSLSHLSLSSASPKSSSKAHTPSRIANSPLHSPSPLLRRRPADPSHSAAGRRCTVVWFRADLRVHDNEALSAASSDSLSLLPVYLFDPRDYGKSSSGFDKTGPYRATFLLQSVDDLRRSLRARGSDLVVRIGRPETVLVEFARAVGADAVYAHREVSHDEVRAEERVAKAMEEEGVEVKYFWGSTLYHMDDLPFELEQMPLNYGGFREKVQGVAVRKTIEALDQIKGLPSRGDIEPGEIPSLVDLGLKPVPTMSQDGKPALNASLVGGETEALQRLKKFAAECRAQPKKGDGTQDSIHGANFSCKISPWLAIGCLSPRFMYEELNRTATRAISASSTPKSGAAADNGMNWLMFELLWRDFFRFITKKYSSTTKKIEAEPATACTDMGISCVFRVSQGRNQTIQSIASMEIAALKFKAEISMSGDFGPLATLANPGQVAFQA</sequence>
<reference evidence="5" key="2">
    <citation type="submission" date="2019-07" db="EMBL/GenBank/DDBJ databases">
        <authorList>
            <person name="Yang Y."/>
            <person name="Bocs S."/>
            <person name="Baudouin L."/>
        </authorList>
    </citation>
    <scope>NUCLEOTIDE SEQUENCE</scope>
    <source>
        <tissue evidence="5">Spear leaf of Hainan Tall coconut</tissue>
    </source>
</reference>
<dbReference type="EMBL" id="CM017875">
    <property type="protein sequence ID" value="KAG1338718.1"/>
    <property type="molecule type" value="Genomic_DNA"/>
</dbReference>
<evidence type="ECO:0000313" key="5">
    <source>
        <dbReference type="EMBL" id="KAG1338718.1"/>
    </source>
</evidence>
<evidence type="ECO:0000256" key="1">
    <source>
        <dbReference type="ARBA" id="ARBA00005862"/>
    </source>
</evidence>
<keyword evidence="2" id="KW-0274">FAD</keyword>
<dbReference type="Pfam" id="PF00875">
    <property type="entry name" value="DNA_photolyase"/>
    <property type="match status" value="1"/>
</dbReference>
<dbReference type="Gene3D" id="1.25.40.80">
    <property type="match status" value="1"/>
</dbReference>
<dbReference type="InterPro" id="IPR036155">
    <property type="entry name" value="Crypto/Photolyase_N_sf"/>
</dbReference>
<feature type="domain" description="Photolyase/cryptochrome alpha/beta" evidence="4">
    <location>
        <begin position="125"/>
        <end position="259"/>
    </location>
</feature>
<comment type="cofactor">
    <cofactor evidence="2">
        <name>FAD</name>
        <dbReference type="ChEBI" id="CHEBI:57692"/>
    </cofactor>
    <text evidence="2">Binds 1 FAD per subunit.</text>
</comment>
<accession>A0A8K0N0I5</accession>
<dbReference type="OrthoDB" id="435881at2759"/>
<keyword evidence="6" id="KW-1185">Reference proteome</keyword>
<evidence type="ECO:0000313" key="6">
    <source>
        <dbReference type="Proteomes" id="UP000797356"/>
    </source>
</evidence>
<evidence type="ECO:0000259" key="4">
    <source>
        <dbReference type="PROSITE" id="PS51645"/>
    </source>
</evidence>
<dbReference type="PROSITE" id="PS51645">
    <property type="entry name" value="PHR_CRY_ALPHA_BETA"/>
    <property type="match status" value="1"/>
</dbReference>
<dbReference type="PANTHER" id="PTHR11455:SF2">
    <property type="entry name" value="BLUE-LIGHT PHOTORECEPTOR PHR2"/>
    <property type="match status" value="1"/>
</dbReference>
<name>A0A8K0N0I5_COCNU</name>
<proteinExistence type="inferred from homology"/>
<dbReference type="SUPFAM" id="SSF52425">
    <property type="entry name" value="Cryptochrome/photolyase, N-terminal domain"/>
    <property type="match status" value="1"/>
</dbReference>
<dbReference type="GO" id="GO:0071949">
    <property type="term" value="F:FAD binding"/>
    <property type="evidence" value="ECO:0007669"/>
    <property type="project" value="TreeGrafter"/>
</dbReference>
<gene>
    <name evidence="5" type="ORF">COCNU_04G010240</name>
</gene>
<dbReference type="SUPFAM" id="SSF48173">
    <property type="entry name" value="Cryptochrome/photolyase FAD-binding domain"/>
    <property type="match status" value="1"/>
</dbReference>
<dbReference type="GO" id="GO:0003677">
    <property type="term" value="F:DNA binding"/>
    <property type="evidence" value="ECO:0007669"/>
    <property type="project" value="TreeGrafter"/>
</dbReference>
<feature type="binding site" evidence="2">
    <location>
        <begin position="427"/>
        <end position="434"/>
    </location>
    <ligand>
        <name>FAD</name>
        <dbReference type="ChEBI" id="CHEBI:57692"/>
    </ligand>
</feature>
<dbReference type="InterPro" id="IPR002081">
    <property type="entry name" value="Cryptochrome/DNA_photolyase_1"/>
</dbReference>
<feature type="region of interest" description="Disordered" evidence="3">
    <location>
        <begin position="1"/>
        <end position="33"/>
    </location>
</feature>
<comment type="caution">
    <text evidence="5">The sequence shown here is derived from an EMBL/GenBank/DDBJ whole genome shotgun (WGS) entry which is preliminary data.</text>
</comment>
<feature type="compositionally biased region" description="Low complexity" evidence="3">
    <location>
        <begin position="80"/>
        <end position="96"/>
    </location>
</feature>
<dbReference type="Proteomes" id="UP000797356">
    <property type="component" value="Chromosome 4"/>
</dbReference>
<reference evidence="5" key="1">
    <citation type="journal article" date="2017" name="Gigascience">
        <title>The genome draft of coconut (Cocos nucifera).</title>
        <authorList>
            <person name="Xiao Y."/>
            <person name="Xu P."/>
            <person name="Fan H."/>
            <person name="Baudouin L."/>
            <person name="Xia W."/>
            <person name="Bocs S."/>
            <person name="Xu J."/>
            <person name="Li Q."/>
            <person name="Guo A."/>
            <person name="Zhou L."/>
            <person name="Li J."/>
            <person name="Wu Y."/>
            <person name="Ma Z."/>
            <person name="Armero A."/>
            <person name="Issali A.E."/>
            <person name="Liu N."/>
            <person name="Peng M."/>
            <person name="Yang Y."/>
        </authorList>
    </citation>
    <scope>NUCLEOTIDE SEQUENCE</scope>
    <source>
        <tissue evidence="5">Spear leaf of Hainan Tall coconut</tissue>
    </source>
</reference>
<feature type="compositionally biased region" description="Low complexity" evidence="3">
    <location>
        <begin position="22"/>
        <end position="33"/>
    </location>
</feature>
<dbReference type="PANTHER" id="PTHR11455">
    <property type="entry name" value="CRYPTOCHROME"/>
    <property type="match status" value="1"/>
</dbReference>
<dbReference type="InterPro" id="IPR006050">
    <property type="entry name" value="DNA_photolyase_N"/>
</dbReference>
<protein>
    <submittedName>
        <fullName evidence="5">Blue-light photoreceptor PHR2</fullName>
    </submittedName>
</protein>
<feature type="binding site" evidence="2">
    <location>
        <begin position="376"/>
        <end position="380"/>
    </location>
    <ligand>
        <name>FAD</name>
        <dbReference type="ChEBI" id="CHEBI:57692"/>
    </ligand>
</feature>
<dbReference type="InterPro" id="IPR036134">
    <property type="entry name" value="Crypto/Photolyase_FAD-like_sf"/>
</dbReference>
<feature type="region of interest" description="Disordered" evidence="3">
    <location>
        <begin position="80"/>
        <end position="120"/>
    </location>
</feature>
<dbReference type="GO" id="GO:0000719">
    <property type="term" value="P:photoreactive repair"/>
    <property type="evidence" value="ECO:0007669"/>
    <property type="project" value="TreeGrafter"/>
</dbReference>
<dbReference type="InterPro" id="IPR014729">
    <property type="entry name" value="Rossmann-like_a/b/a_fold"/>
</dbReference>
<dbReference type="GO" id="GO:0003904">
    <property type="term" value="F:deoxyribodipyrimidine photo-lyase activity"/>
    <property type="evidence" value="ECO:0007669"/>
    <property type="project" value="TreeGrafter"/>
</dbReference>
<dbReference type="AlphaFoldDB" id="A0A8K0N0I5"/>
<dbReference type="Gene3D" id="3.40.50.620">
    <property type="entry name" value="HUPs"/>
    <property type="match status" value="1"/>
</dbReference>
<organism evidence="5 6">
    <name type="scientific">Cocos nucifera</name>
    <name type="common">Coconut palm</name>
    <dbReference type="NCBI Taxonomy" id="13894"/>
    <lineage>
        <taxon>Eukaryota</taxon>
        <taxon>Viridiplantae</taxon>
        <taxon>Streptophyta</taxon>
        <taxon>Embryophyta</taxon>
        <taxon>Tracheophyta</taxon>
        <taxon>Spermatophyta</taxon>
        <taxon>Magnoliopsida</taxon>
        <taxon>Liliopsida</taxon>
        <taxon>Arecaceae</taxon>
        <taxon>Arecoideae</taxon>
        <taxon>Cocoseae</taxon>
        <taxon>Attaleinae</taxon>
        <taxon>Cocos</taxon>
    </lineage>
</organism>
<evidence type="ECO:0000256" key="2">
    <source>
        <dbReference type="PIRSR" id="PIRSR602081-1"/>
    </source>
</evidence>
<keyword evidence="2" id="KW-0285">Flavoprotein</keyword>
<evidence type="ECO:0000256" key="3">
    <source>
        <dbReference type="SAM" id="MobiDB-lite"/>
    </source>
</evidence>
<comment type="similarity">
    <text evidence="1">Belongs to the DNA photolyase class-1 family.</text>
</comment>